<dbReference type="KEGG" id="apra:G3A50_05115"/>
<dbReference type="PANTHER" id="PTHR30042:SF2">
    <property type="entry name" value="POTASSIUM-TRANSPORTING ATPASE KDPC SUBUNIT"/>
    <property type="match status" value="1"/>
</dbReference>
<keyword evidence="13" id="KW-1185">Reference proteome</keyword>
<keyword evidence="7 11" id="KW-0630">Potassium</keyword>
<keyword evidence="2 11" id="KW-1003">Cell membrane</keyword>
<dbReference type="HAMAP" id="MF_00276">
    <property type="entry name" value="KdpC"/>
    <property type="match status" value="1"/>
</dbReference>
<dbReference type="GO" id="GO:0005886">
    <property type="term" value="C:plasma membrane"/>
    <property type="evidence" value="ECO:0007669"/>
    <property type="project" value="UniProtKB-SubCell"/>
</dbReference>
<evidence type="ECO:0000256" key="5">
    <source>
        <dbReference type="ARBA" id="ARBA00022741"/>
    </source>
</evidence>
<dbReference type="AlphaFoldDB" id="A0A6P1YMZ5"/>
<keyword evidence="4 11" id="KW-0812">Transmembrane</keyword>
<organism evidence="12 13">
    <name type="scientific">Ancylobacter pratisalsi</name>
    <dbReference type="NCBI Taxonomy" id="1745854"/>
    <lineage>
        <taxon>Bacteria</taxon>
        <taxon>Pseudomonadati</taxon>
        <taxon>Pseudomonadota</taxon>
        <taxon>Alphaproteobacteria</taxon>
        <taxon>Hyphomicrobiales</taxon>
        <taxon>Xanthobacteraceae</taxon>
        <taxon>Ancylobacter</taxon>
    </lineage>
</organism>
<name>A0A6P1YMZ5_9HYPH</name>
<sequence length="195" mass="19667">MIADLRPALVMLLLFTALTGLAYPLAMTGAAQALFPAQANGSLIERGGEVVGSALVGQAFTGEAYFHGRPSAAGSGGYDAASTGGSNLGPTSKALVERVTGDAQRASAQNGGGRVPVDLVTASGSGLDPDISPEAAFFQVARVAAARGADASAIRDLVAERVEGRTLGLLGEPRVNVLLLNLALNERFPVPPAGE</sequence>
<evidence type="ECO:0000256" key="10">
    <source>
        <dbReference type="ARBA" id="ARBA00023136"/>
    </source>
</evidence>
<dbReference type="InterPro" id="IPR003820">
    <property type="entry name" value="KdpC"/>
</dbReference>
<evidence type="ECO:0000256" key="9">
    <source>
        <dbReference type="ARBA" id="ARBA00023065"/>
    </source>
</evidence>
<evidence type="ECO:0000313" key="12">
    <source>
        <dbReference type="EMBL" id="QIB33154.1"/>
    </source>
</evidence>
<keyword evidence="10 11" id="KW-0472">Membrane</keyword>
<dbReference type="NCBIfam" id="NF001454">
    <property type="entry name" value="PRK00315.1"/>
    <property type="match status" value="1"/>
</dbReference>
<dbReference type="Proteomes" id="UP000464751">
    <property type="component" value="Chromosome"/>
</dbReference>
<proteinExistence type="inferred from homology"/>
<keyword evidence="8 11" id="KW-1133">Transmembrane helix</keyword>
<evidence type="ECO:0000256" key="4">
    <source>
        <dbReference type="ARBA" id="ARBA00022692"/>
    </source>
</evidence>
<accession>A0A6P1YMZ5</accession>
<evidence type="ECO:0000256" key="1">
    <source>
        <dbReference type="ARBA" id="ARBA00022448"/>
    </source>
</evidence>
<evidence type="ECO:0000256" key="3">
    <source>
        <dbReference type="ARBA" id="ARBA00022538"/>
    </source>
</evidence>
<evidence type="ECO:0000313" key="13">
    <source>
        <dbReference type="Proteomes" id="UP000464751"/>
    </source>
</evidence>
<dbReference type="PANTHER" id="PTHR30042">
    <property type="entry name" value="POTASSIUM-TRANSPORTING ATPASE C CHAIN"/>
    <property type="match status" value="1"/>
</dbReference>
<protein>
    <recommendedName>
        <fullName evidence="11">Potassium-transporting ATPase KdpC subunit</fullName>
    </recommendedName>
    <alternativeName>
        <fullName evidence="11">ATP phosphohydrolase [potassium-transporting] C chain</fullName>
    </alternativeName>
    <alternativeName>
        <fullName evidence="11">Potassium-binding and translocating subunit C</fullName>
    </alternativeName>
    <alternativeName>
        <fullName evidence="11">Potassium-translocating ATPase C chain</fullName>
    </alternativeName>
</protein>
<dbReference type="PIRSF" id="PIRSF001296">
    <property type="entry name" value="K_ATPase_KdpC"/>
    <property type="match status" value="1"/>
</dbReference>
<comment type="subunit">
    <text evidence="11">The system is composed of three essential subunits: KdpA, KdpB and KdpC.</text>
</comment>
<gene>
    <name evidence="11 12" type="primary">kdpC</name>
    <name evidence="12" type="ORF">G3A50_05115</name>
</gene>
<dbReference type="GO" id="GO:0005524">
    <property type="term" value="F:ATP binding"/>
    <property type="evidence" value="ECO:0007669"/>
    <property type="project" value="UniProtKB-UniRule"/>
</dbReference>
<evidence type="ECO:0000256" key="11">
    <source>
        <dbReference type="HAMAP-Rule" id="MF_00276"/>
    </source>
</evidence>
<dbReference type="GO" id="GO:0008556">
    <property type="term" value="F:P-type potassium transmembrane transporter activity"/>
    <property type="evidence" value="ECO:0007669"/>
    <property type="project" value="InterPro"/>
</dbReference>
<evidence type="ECO:0000256" key="6">
    <source>
        <dbReference type="ARBA" id="ARBA00022840"/>
    </source>
</evidence>
<reference evidence="12 13" key="1">
    <citation type="submission" date="2020-02" db="EMBL/GenBank/DDBJ databases">
        <authorList>
            <person name="Li G."/>
        </authorList>
    </citation>
    <scope>NUCLEOTIDE SEQUENCE [LARGE SCALE GENOMIC DNA]</scope>
    <source>
        <strain evidence="12 13">DSM 102029</strain>
    </source>
</reference>
<comment type="function">
    <text evidence="11">Part of the high-affinity ATP-driven potassium transport (or Kdp) system, which catalyzes the hydrolysis of ATP coupled with the electrogenic transport of potassium into the cytoplasm. This subunit acts as a catalytic chaperone that increases the ATP-binding affinity of the ATP-hydrolyzing subunit KdpB by the formation of a transient KdpB/KdpC/ATP ternary complex.</text>
</comment>
<keyword evidence="3 11" id="KW-0633">Potassium transport</keyword>
<dbReference type="EMBL" id="CP048630">
    <property type="protein sequence ID" value="QIB33154.1"/>
    <property type="molecule type" value="Genomic_DNA"/>
</dbReference>
<keyword evidence="6 11" id="KW-0067">ATP-binding</keyword>
<evidence type="ECO:0000256" key="7">
    <source>
        <dbReference type="ARBA" id="ARBA00022958"/>
    </source>
</evidence>
<keyword evidence="5 11" id="KW-0547">Nucleotide-binding</keyword>
<dbReference type="Pfam" id="PF02669">
    <property type="entry name" value="KdpC"/>
    <property type="match status" value="1"/>
</dbReference>
<comment type="subcellular location">
    <subcellularLocation>
        <location evidence="11">Cell membrane</location>
        <topology evidence="11">Single-pass membrane protein</topology>
    </subcellularLocation>
</comment>
<comment type="similarity">
    <text evidence="11">Belongs to the KdpC family.</text>
</comment>
<dbReference type="RefSeq" id="WP_163074252.1">
    <property type="nucleotide sequence ID" value="NZ_CP048630.1"/>
</dbReference>
<dbReference type="NCBIfam" id="TIGR00681">
    <property type="entry name" value="kdpC"/>
    <property type="match status" value="1"/>
</dbReference>
<keyword evidence="9 11" id="KW-0406">Ion transport</keyword>
<evidence type="ECO:0000256" key="2">
    <source>
        <dbReference type="ARBA" id="ARBA00022475"/>
    </source>
</evidence>
<evidence type="ECO:0000256" key="8">
    <source>
        <dbReference type="ARBA" id="ARBA00022989"/>
    </source>
</evidence>
<keyword evidence="1 11" id="KW-0813">Transport</keyword>